<reference evidence="2 3" key="1">
    <citation type="submission" date="2017-04" db="EMBL/GenBank/DDBJ databases">
        <authorList>
            <person name="Afonso C.L."/>
            <person name="Miller P.J."/>
            <person name="Scott M.A."/>
            <person name="Spackman E."/>
            <person name="Goraichik I."/>
            <person name="Dimitrov K.M."/>
            <person name="Suarez D.L."/>
            <person name="Swayne D.E."/>
        </authorList>
    </citation>
    <scope>NUCLEOTIDE SEQUENCE [LARGE SCALE GENOMIC DNA]</scope>
    <source>
        <strain evidence="2 3">KR-140</strain>
    </source>
</reference>
<dbReference type="Proteomes" id="UP000192582">
    <property type="component" value="Unassembled WGS sequence"/>
</dbReference>
<protein>
    <submittedName>
        <fullName evidence="2">Uncharacterized protein</fullName>
    </submittedName>
</protein>
<proteinExistence type="predicted"/>
<dbReference type="STRING" id="695939.SAMN00790413_02819"/>
<keyword evidence="3" id="KW-1185">Reference proteome</keyword>
<dbReference type="AlphaFoldDB" id="A0A1W1VPV0"/>
<evidence type="ECO:0000313" key="3">
    <source>
        <dbReference type="Proteomes" id="UP000192582"/>
    </source>
</evidence>
<evidence type="ECO:0000313" key="2">
    <source>
        <dbReference type="EMBL" id="SMB95405.1"/>
    </source>
</evidence>
<organism evidence="2 3">
    <name type="scientific">Deinococcus hopiensis KR-140</name>
    <dbReference type="NCBI Taxonomy" id="695939"/>
    <lineage>
        <taxon>Bacteria</taxon>
        <taxon>Thermotogati</taxon>
        <taxon>Deinococcota</taxon>
        <taxon>Deinococci</taxon>
        <taxon>Deinococcales</taxon>
        <taxon>Deinococcaceae</taxon>
        <taxon>Deinococcus</taxon>
    </lineage>
</organism>
<sequence>MVTEGPILRYRFTVGAPFLHHGSRYGHVGAFPCKGCGAKVNLLGDCDPPVRYFAAATGRAAQETLRYEELYRINAPDSRWAERWTGLNLLSSDGDKALGPENIVARLAEVRRRALPAWSASYTLAFATWVPESLREWLDLRAAPKGSPQDQPPGPDGTGRTAAAITR</sequence>
<gene>
    <name evidence="2" type="ORF">SAMN00790413_02819</name>
</gene>
<feature type="region of interest" description="Disordered" evidence="1">
    <location>
        <begin position="143"/>
        <end position="167"/>
    </location>
</feature>
<accession>A0A1W1VPV0</accession>
<dbReference type="EMBL" id="FWWU01000009">
    <property type="protein sequence ID" value="SMB95405.1"/>
    <property type="molecule type" value="Genomic_DNA"/>
</dbReference>
<evidence type="ECO:0000256" key="1">
    <source>
        <dbReference type="SAM" id="MobiDB-lite"/>
    </source>
</evidence>
<name>A0A1W1VPV0_9DEIO</name>